<sequence>MHEVNYRDLDGEHLSRIVPAYFYITTRERNAWHSTTSRQYRGQTSLTCTFAGAKKVAEGWRAQGSAFAIQQVPGLHLMSEWADVAIVEFHTNDSYSAWDHSYAEALQPGSGLRDVLNALGAAGHWRAIPPSAHSFVTGVLDADEVAEPLGARAVFRAWSSLSLGSDYVLGWSEHPGRHKAPGVRRIAKLATTDSATDGTTVGR</sequence>
<evidence type="ECO:0000313" key="2">
    <source>
        <dbReference type="Proteomes" id="UP001300496"/>
    </source>
</evidence>
<evidence type="ECO:0000313" key="1">
    <source>
        <dbReference type="EMBL" id="MCT9002963.1"/>
    </source>
</evidence>
<accession>A0ABT2PGS9</accession>
<comment type="caution">
    <text evidence="1">The sequence shown here is derived from an EMBL/GenBank/DDBJ whole genome shotgun (WGS) entry which is preliminary data.</text>
</comment>
<name>A0ABT2PGS9_9MICO</name>
<proteinExistence type="predicted"/>
<dbReference type="Proteomes" id="UP001300496">
    <property type="component" value="Unassembled WGS sequence"/>
</dbReference>
<dbReference type="EMBL" id="JAODOR010000012">
    <property type="protein sequence ID" value="MCT9002963.1"/>
    <property type="molecule type" value="Genomic_DNA"/>
</dbReference>
<protein>
    <submittedName>
        <fullName evidence="1">Uncharacterized protein</fullName>
    </submittedName>
</protein>
<organism evidence="1 2">
    <name type="scientific">Microbacterium memoriense</name>
    <dbReference type="NCBI Taxonomy" id="2978350"/>
    <lineage>
        <taxon>Bacteria</taxon>
        <taxon>Bacillati</taxon>
        <taxon>Actinomycetota</taxon>
        <taxon>Actinomycetes</taxon>
        <taxon>Micrococcales</taxon>
        <taxon>Microbacteriaceae</taxon>
        <taxon>Microbacterium</taxon>
    </lineage>
</organism>
<reference evidence="1 2" key="1">
    <citation type="journal article" date="2024" name="Int. J. Syst. Evol. Microbiol.">
        <title>Microbacterium memoriense sp. nov., a member of the Actinomycetota from marine beach sediment of the north coast of Portugal.</title>
        <authorList>
            <person name="Santos J.D.N.D."/>
            <person name="Klimek D."/>
            <person name="Calusinska M."/>
            <person name="Lobo-da-Cunha A."/>
            <person name="Catita J."/>
            <person name="Goncalves H."/>
            <person name="Gonzalez I."/>
            <person name="Lage O.M."/>
        </authorList>
    </citation>
    <scope>NUCLEOTIDE SEQUENCE [LARGE SCALE GENOMIC DNA]</scope>
    <source>
        <strain evidence="1 2">PMIC_1C1B</strain>
    </source>
</reference>
<dbReference type="RefSeq" id="WP_261607498.1">
    <property type="nucleotide sequence ID" value="NZ_JAODOR010000012.1"/>
</dbReference>
<keyword evidence="2" id="KW-1185">Reference proteome</keyword>
<gene>
    <name evidence="1" type="ORF">N4R40_11360</name>
</gene>